<protein>
    <submittedName>
        <fullName evidence="2">Heterodisulfide reductase-related iron-sulfur binding cluster</fullName>
    </submittedName>
</protein>
<feature type="domain" description="Cysteine-rich" evidence="1">
    <location>
        <begin position="2"/>
        <end position="29"/>
    </location>
</feature>
<dbReference type="Proteomes" id="UP001597399">
    <property type="component" value="Unassembled WGS sequence"/>
</dbReference>
<dbReference type="EMBL" id="JBHUMQ010000001">
    <property type="protein sequence ID" value="MFD2692223.1"/>
    <property type="molecule type" value="Genomic_DNA"/>
</dbReference>
<reference evidence="3" key="1">
    <citation type="journal article" date="2019" name="Int. J. Syst. Evol. Microbiol.">
        <title>The Global Catalogue of Microorganisms (GCM) 10K type strain sequencing project: providing services to taxonomists for standard genome sequencing and annotation.</title>
        <authorList>
            <consortium name="The Broad Institute Genomics Platform"/>
            <consortium name="The Broad Institute Genome Sequencing Center for Infectious Disease"/>
            <person name="Wu L."/>
            <person name="Ma J."/>
        </authorList>
    </citation>
    <scope>NUCLEOTIDE SEQUENCE [LARGE SCALE GENOMIC DNA]</scope>
    <source>
        <strain evidence="3">TISTR 2466</strain>
    </source>
</reference>
<name>A0ABW5RXK8_9BACL</name>
<sequence length="52" mass="5753">MTRNNCLSPKEAGADCIVTPCPLCQMQMDAYHQAHKKALTRTSPYPSCICHS</sequence>
<dbReference type="InterPro" id="IPR004017">
    <property type="entry name" value="Cys_rich_dom"/>
</dbReference>
<accession>A0ABW5RXK8</accession>
<organism evidence="2 3">
    <name type="scientific">Sporolactobacillus shoreicorticis</name>
    <dbReference type="NCBI Taxonomy" id="1923877"/>
    <lineage>
        <taxon>Bacteria</taxon>
        <taxon>Bacillati</taxon>
        <taxon>Bacillota</taxon>
        <taxon>Bacilli</taxon>
        <taxon>Bacillales</taxon>
        <taxon>Sporolactobacillaceae</taxon>
        <taxon>Sporolactobacillus</taxon>
    </lineage>
</organism>
<dbReference type="RefSeq" id="WP_253059214.1">
    <property type="nucleotide sequence ID" value="NZ_JAMXWM010000003.1"/>
</dbReference>
<gene>
    <name evidence="2" type="ORF">ACFSUE_00985</name>
</gene>
<proteinExistence type="predicted"/>
<evidence type="ECO:0000313" key="3">
    <source>
        <dbReference type="Proteomes" id="UP001597399"/>
    </source>
</evidence>
<dbReference type="Pfam" id="PF02754">
    <property type="entry name" value="CCG"/>
    <property type="match status" value="1"/>
</dbReference>
<keyword evidence="3" id="KW-1185">Reference proteome</keyword>
<evidence type="ECO:0000259" key="1">
    <source>
        <dbReference type="Pfam" id="PF02754"/>
    </source>
</evidence>
<comment type="caution">
    <text evidence="2">The sequence shown here is derived from an EMBL/GenBank/DDBJ whole genome shotgun (WGS) entry which is preliminary data.</text>
</comment>
<evidence type="ECO:0000313" key="2">
    <source>
        <dbReference type="EMBL" id="MFD2692223.1"/>
    </source>
</evidence>